<reference evidence="2 3" key="1">
    <citation type="submission" date="2019-05" db="EMBL/GenBank/DDBJ databases">
        <title>Another draft genome of Portunus trituberculatus and its Hox gene families provides insights of decapod evolution.</title>
        <authorList>
            <person name="Jeong J.-H."/>
            <person name="Song I."/>
            <person name="Kim S."/>
            <person name="Choi T."/>
            <person name="Kim D."/>
            <person name="Ryu S."/>
            <person name="Kim W."/>
        </authorList>
    </citation>
    <scope>NUCLEOTIDE SEQUENCE [LARGE SCALE GENOMIC DNA]</scope>
    <source>
        <tissue evidence="2">Muscle</tissue>
    </source>
</reference>
<evidence type="ECO:0000313" key="2">
    <source>
        <dbReference type="EMBL" id="MPC17098.1"/>
    </source>
</evidence>
<organism evidence="2 3">
    <name type="scientific">Portunus trituberculatus</name>
    <name type="common">Swimming crab</name>
    <name type="synonym">Neptunus trituberculatus</name>
    <dbReference type="NCBI Taxonomy" id="210409"/>
    <lineage>
        <taxon>Eukaryota</taxon>
        <taxon>Metazoa</taxon>
        <taxon>Ecdysozoa</taxon>
        <taxon>Arthropoda</taxon>
        <taxon>Crustacea</taxon>
        <taxon>Multicrustacea</taxon>
        <taxon>Malacostraca</taxon>
        <taxon>Eumalacostraca</taxon>
        <taxon>Eucarida</taxon>
        <taxon>Decapoda</taxon>
        <taxon>Pleocyemata</taxon>
        <taxon>Brachyura</taxon>
        <taxon>Eubrachyura</taxon>
        <taxon>Portunoidea</taxon>
        <taxon>Portunidae</taxon>
        <taxon>Portuninae</taxon>
        <taxon>Portunus</taxon>
    </lineage>
</organism>
<dbReference type="EMBL" id="VSRR010000559">
    <property type="protein sequence ID" value="MPC17098.1"/>
    <property type="molecule type" value="Genomic_DNA"/>
</dbReference>
<accession>A0A5B7D727</accession>
<proteinExistence type="predicted"/>
<keyword evidence="1" id="KW-1133">Transmembrane helix</keyword>
<dbReference type="Proteomes" id="UP000324222">
    <property type="component" value="Unassembled WGS sequence"/>
</dbReference>
<evidence type="ECO:0000256" key="1">
    <source>
        <dbReference type="SAM" id="Phobius"/>
    </source>
</evidence>
<keyword evidence="3" id="KW-1185">Reference proteome</keyword>
<sequence>MEGSRELPSHYSPELPICLVVVVVVMMCTLLPGLETPGGPQGRAEQWWEAELARCCSVVVSVVAAAKATPHDSALPAASPPRC</sequence>
<name>A0A5B7D727_PORTR</name>
<keyword evidence="1" id="KW-0472">Membrane</keyword>
<evidence type="ECO:0000313" key="3">
    <source>
        <dbReference type="Proteomes" id="UP000324222"/>
    </source>
</evidence>
<dbReference type="AlphaFoldDB" id="A0A5B7D727"/>
<gene>
    <name evidence="2" type="ORF">E2C01_009944</name>
</gene>
<keyword evidence="1" id="KW-0812">Transmembrane</keyword>
<protein>
    <submittedName>
        <fullName evidence="2">Uncharacterized protein</fullName>
    </submittedName>
</protein>
<feature type="transmembrane region" description="Helical" evidence="1">
    <location>
        <begin position="14"/>
        <end position="34"/>
    </location>
</feature>
<comment type="caution">
    <text evidence="2">The sequence shown here is derived from an EMBL/GenBank/DDBJ whole genome shotgun (WGS) entry which is preliminary data.</text>
</comment>